<dbReference type="InterPro" id="IPR011989">
    <property type="entry name" value="ARM-like"/>
</dbReference>
<dbReference type="GO" id="GO:0030688">
    <property type="term" value="C:preribosome, small subunit precursor"/>
    <property type="evidence" value="ECO:0007669"/>
    <property type="project" value="TreeGrafter"/>
</dbReference>
<dbReference type="PANTHER" id="PTHR13102">
    <property type="entry name" value="NUCLEOLAR PROTEIN 9"/>
    <property type="match status" value="1"/>
</dbReference>
<dbReference type="PANTHER" id="PTHR13102:SF0">
    <property type="entry name" value="NUCLEOLAR PROTEIN 9"/>
    <property type="match status" value="1"/>
</dbReference>
<dbReference type="GO" id="GO:0000480">
    <property type="term" value="P:endonucleolytic cleavage in 5'-ETS of tricistronic rRNA transcript (SSU-rRNA, 5.8S rRNA, LSU-rRNA)"/>
    <property type="evidence" value="ECO:0007669"/>
    <property type="project" value="TreeGrafter"/>
</dbReference>
<dbReference type="InterPro" id="IPR040000">
    <property type="entry name" value="NOP9"/>
</dbReference>
<comment type="caution">
    <text evidence="4">The sequence shown here is derived from an EMBL/GenBank/DDBJ whole genome shotgun (WGS) entry which is preliminary data.</text>
</comment>
<dbReference type="Pfam" id="PF22493">
    <property type="entry name" value="PUF_NOP9"/>
    <property type="match status" value="1"/>
</dbReference>
<dbReference type="Proteomes" id="UP000597762">
    <property type="component" value="Unassembled WGS sequence"/>
</dbReference>
<evidence type="ECO:0000256" key="1">
    <source>
        <dbReference type="ARBA" id="ARBA00022737"/>
    </source>
</evidence>
<dbReference type="OrthoDB" id="9987665at2759"/>
<dbReference type="PROSITE" id="PS50302">
    <property type="entry name" value="PUM"/>
    <property type="match status" value="1"/>
</dbReference>
<dbReference type="GO" id="GO:0000447">
    <property type="term" value="P:endonucleolytic cleavage in ITS1 to separate SSU-rRNA from 5.8S rRNA and LSU-rRNA from tricistronic rRNA transcript (SSU-rRNA, 5.8S rRNA, LSU-rRNA)"/>
    <property type="evidence" value="ECO:0007669"/>
    <property type="project" value="TreeGrafter"/>
</dbReference>
<reference evidence="4" key="1">
    <citation type="submission" date="2021-01" db="EMBL/GenBank/DDBJ databases">
        <authorList>
            <person name="Li R."/>
            <person name="Bekaert M."/>
        </authorList>
    </citation>
    <scope>NUCLEOTIDE SEQUENCE</scope>
    <source>
        <strain evidence="4">Farmed</strain>
    </source>
</reference>
<dbReference type="GO" id="GO:0000472">
    <property type="term" value="P:endonucleolytic cleavage to generate mature 5'-end of SSU-rRNA from (SSU-rRNA, 5.8S rRNA, LSU-rRNA)"/>
    <property type="evidence" value="ECO:0007669"/>
    <property type="project" value="TreeGrafter"/>
</dbReference>
<dbReference type="SMART" id="SM00025">
    <property type="entry name" value="Pumilio"/>
    <property type="match status" value="4"/>
</dbReference>
<keyword evidence="1" id="KW-0677">Repeat</keyword>
<dbReference type="SUPFAM" id="SSF48371">
    <property type="entry name" value="ARM repeat"/>
    <property type="match status" value="1"/>
</dbReference>
<dbReference type="GO" id="GO:0003723">
    <property type="term" value="F:RNA binding"/>
    <property type="evidence" value="ECO:0007669"/>
    <property type="project" value="InterPro"/>
</dbReference>
<dbReference type="GO" id="GO:0000056">
    <property type="term" value="P:ribosomal small subunit export from nucleus"/>
    <property type="evidence" value="ECO:0007669"/>
    <property type="project" value="TreeGrafter"/>
</dbReference>
<protein>
    <submittedName>
        <fullName evidence="4">NOP9</fullName>
    </submittedName>
</protein>
<feature type="region of interest" description="Disordered" evidence="3">
    <location>
        <begin position="465"/>
        <end position="509"/>
    </location>
</feature>
<evidence type="ECO:0000256" key="3">
    <source>
        <dbReference type="SAM" id="MobiDB-lite"/>
    </source>
</evidence>
<organism evidence="4 5">
    <name type="scientific">Acanthosepion pharaonis</name>
    <name type="common">Pharaoh cuttlefish</name>
    <name type="synonym">Sepia pharaonis</name>
    <dbReference type="NCBI Taxonomy" id="158019"/>
    <lineage>
        <taxon>Eukaryota</taxon>
        <taxon>Metazoa</taxon>
        <taxon>Spiralia</taxon>
        <taxon>Lophotrochozoa</taxon>
        <taxon>Mollusca</taxon>
        <taxon>Cephalopoda</taxon>
        <taxon>Coleoidea</taxon>
        <taxon>Decapodiformes</taxon>
        <taxon>Sepiida</taxon>
        <taxon>Sepiina</taxon>
        <taxon>Sepiidae</taxon>
        <taxon>Acanthosepion</taxon>
    </lineage>
</organism>
<dbReference type="GO" id="GO:0005730">
    <property type="term" value="C:nucleolus"/>
    <property type="evidence" value="ECO:0007669"/>
    <property type="project" value="TreeGrafter"/>
</dbReference>
<evidence type="ECO:0000256" key="2">
    <source>
        <dbReference type="PROSITE-ProRule" id="PRU00317"/>
    </source>
</evidence>
<proteinExistence type="predicted"/>
<dbReference type="EMBL" id="CAHIKZ030000495">
    <property type="protein sequence ID" value="CAE1177154.1"/>
    <property type="molecule type" value="Genomic_DNA"/>
</dbReference>
<evidence type="ECO:0000313" key="5">
    <source>
        <dbReference type="Proteomes" id="UP000597762"/>
    </source>
</evidence>
<dbReference type="AlphaFoldDB" id="A0A812BBZ0"/>
<name>A0A812BBZ0_ACAPH</name>
<evidence type="ECO:0000313" key="4">
    <source>
        <dbReference type="EMBL" id="CAE1177154.1"/>
    </source>
</evidence>
<dbReference type="GO" id="GO:0030686">
    <property type="term" value="C:90S preribosome"/>
    <property type="evidence" value="ECO:0007669"/>
    <property type="project" value="TreeGrafter"/>
</dbReference>
<gene>
    <name evidence="4" type="ORF">SPHA_14495</name>
</gene>
<accession>A0A812BBZ0</accession>
<feature type="repeat" description="Pumilio" evidence="2">
    <location>
        <begin position="187"/>
        <end position="223"/>
    </location>
</feature>
<dbReference type="InterPro" id="IPR001313">
    <property type="entry name" value="Pumilio_RNA-bd_rpt"/>
</dbReference>
<keyword evidence="5" id="KW-1185">Reference proteome</keyword>
<dbReference type="Gene3D" id="1.25.10.10">
    <property type="entry name" value="Leucine-rich Repeat Variant"/>
    <property type="match status" value="2"/>
</dbReference>
<dbReference type="InterPro" id="IPR016024">
    <property type="entry name" value="ARM-type_fold"/>
</dbReference>
<sequence>MKQEKRSEKAERRNSISDETFNYYKRVHESFKDLTLSGIDQDIFFTNVFRQLENEALVAHKKTDSYKEKLHESKPDETFHKQFFKISKLIINSSHFTNYVSDKAANPVIQLILHITCQLKQHKGEKLCKKLIRLCGFFDVPAVDPETPLTDHTRLPVLMMDVYATYLVQLLLQHCSEELFLAWYESSFKDRLIAYAIHEQSNYVLQHVIERCSSKEMFTFIFDEITPYLEDMLSMKHMGVIKTLIRKCLTLGTKQKKIVKKLLDAFHCTEEDKKILIVPLLMVMKTYEVYMENITIDDEVEKPEKFAKIIINIHGSMIVQTLFNFGNPKLFVDSFLSLTPKQMVSVMCSYFGNFMIKEYFKSSTIGEKSKDAVLQKISGSYSDIACDRIGSHTWQDIWNYLNINQKTNIAEELCKQIEKVRKNKYGVYVYANLALGTYRHNCQQWQTSQAALTNKRKMFKDILDPNEVRKKSKKSSKSKENKQDCLNSNDQPDDAIDFDLFKPKNKVKT</sequence>